<comment type="function">
    <text evidence="2">Counteracts the endogenous Pycsar antiviral defense system. Phosphodiesterase that enables metal-dependent hydrolysis of host cyclic nucleotide Pycsar defense signals such as cCMP and cUMP.</text>
</comment>
<evidence type="ECO:0000313" key="6">
    <source>
        <dbReference type="Proteomes" id="UP000282311"/>
    </source>
</evidence>
<dbReference type="SUPFAM" id="SSF56281">
    <property type="entry name" value="Metallo-hydrolase/oxidoreductase"/>
    <property type="match status" value="1"/>
</dbReference>
<accession>A0A3B0CBF1</accession>
<name>A0A3B0CBF1_9BACL</name>
<dbReference type="Gene3D" id="3.60.15.10">
    <property type="entry name" value="Ribonuclease Z/Hydroxyacylglutathione hydrolase-like"/>
    <property type="match status" value="1"/>
</dbReference>
<feature type="domain" description="Metallo-beta-lactamase" evidence="4">
    <location>
        <begin position="47"/>
        <end position="249"/>
    </location>
</feature>
<dbReference type="Proteomes" id="UP000282311">
    <property type="component" value="Unassembled WGS sequence"/>
</dbReference>
<reference evidence="5 6" key="1">
    <citation type="journal article" date="2007" name="Int. J. Syst. Evol. Microbiol.">
        <title>Paenibacillus ginsengarvi sp. nov., isolated from soil from ginseng cultivation.</title>
        <authorList>
            <person name="Yoon M.H."/>
            <person name="Ten L.N."/>
            <person name="Im W.T."/>
        </authorList>
    </citation>
    <scope>NUCLEOTIDE SEQUENCE [LARGE SCALE GENOMIC DNA]</scope>
    <source>
        <strain evidence="5 6">KCTC 13059</strain>
    </source>
</reference>
<dbReference type="Pfam" id="PF12706">
    <property type="entry name" value="Lactamase_B_2"/>
    <property type="match status" value="1"/>
</dbReference>
<comment type="catalytic activity">
    <reaction evidence="1">
        <text>3',5'-cyclic CMP + H2O = CMP + H(+)</text>
        <dbReference type="Rhea" id="RHEA:72675"/>
        <dbReference type="ChEBI" id="CHEBI:15377"/>
        <dbReference type="ChEBI" id="CHEBI:15378"/>
        <dbReference type="ChEBI" id="CHEBI:58003"/>
        <dbReference type="ChEBI" id="CHEBI:60377"/>
    </reaction>
    <physiologicalReaction direction="left-to-right" evidence="1">
        <dbReference type="Rhea" id="RHEA:72676"/>
    </physiologicalReaction>
</comment>
<comment type="caution">
    <text evidence="5">The sequence shown here is derived from an EMBL/GenBank/DDBJ whole genome shotgun (WGS) entry which is preliminary data.</text>
</comment>
<protein>
    <submittedName>
        <fullName evidence="5">MBL fold metallo-hydrolase</fullName>
    </submittedName>
</protein>
<dbReference type="InterPro" id="IPR001279">
    <property type="entry name" value="Metallo-B-lactamas"/>
</dbReference>
<organism evidence="5 6">
    <name type="scientific">Paenibacillus ginsengarvi</name>
    <dbReference type="NCBI Taxonomy" id="400777"/>
    <lineage>
        <taxon>Bacteria</taxon>
        <taxon>Bacillati</taxon>
        <taxon>Bacillota</taxon>
        <taxon>Bacilli</taxon>
        <taxon>Bacillales</taxon>
        <taxon>Paenibacillaceae</taxon>
        <taxon>Paenibacillus</taxon>
    </lineage>
</organism>
<dbReference type="GO" id="GO:0016787">
    <property type="term" value="F:hydrolase activity"/>
    <property type="evidence" value="ECO:0007669"/>
    <property type="project" value="UniProtKB-KW"/>
</dbReference>
<evidence type="ECO:0000256" key="3">
    <source>
        <dbReference type="ARBA" id="ARBA00048505"/>
    </source>
</evidence>
<comment type="catalytic activity">
    <reaction evidence="3">
        <text>3',5'-cyclic UMP + H2O = UMP + H(+)</text>
        <dbReference type="Rhea" id="RHEA:70575"/>
        <dbReference type="ChEBI" id="CHEBI:15377"/>
        <dbReference type="ChEBI" id="CHEBI:15378"/>
        <dbReference type="ChEBI" id="CHEBI:57865"/>
        <dbReference type="ChEBI" id="CHEBI:184387"/>
    </reaction>
    <physiologicalReaction direction="left-to-right" evidence="3">
        <dbReference type="Rhea" id="RHEA:70576"/>
    </physiologicalReaction>
</comment>
<dbReference type="RefSeq" id="WP_120748732.1">
    <property type="nucleotide sequence ID" value="NZ_RBAH01000013.1"/>
</dbReference>
<dbReference type="AlphaFoldDB" id="A0A3B0CBF1"/>
<proteinExistence type="predicted"/>
<dbReference type="EMBL" id="RBAH01000013">
    <property type="protein sequence ID" value="RKN81978.1"/>
    <property type="molecule type" value="Genomic_DNA"/>
</dbReference>
<gene>
    <name evidence="5" type="ORF">D7M11_18545</name>
</gene>
<dbReference type="InterPro" id="IPR036866">
    <property type="entry name" value="RibonucZ/Hydroxyglut_hydro"/>
</dbReference>
<dbReference type="OrthoDB" id="9800061at2"/>
<sequence>MATRNNPERTPERLMEEIRGTRLPIGCIAVWFFGQESMVIKGKETVIHIDPFYSNYLEVRGVKRVYPPLLKPESITVADLCLVTHEHEDHLDPWTLKVIAKQCPKARFMAPLSCRPELETSCEMKPEQIIDALTGEWLELDGNNGEQIRVKPIPAAHESIETTGNERAHRYVGYLLDINGVKVYHAGDTIVYPGLPELLAEEGIDLGMLPINGRDYFRTSRGIVGNMNIREAAELAKISHMDMVVPLHYDLFAGNSEKPGNFVQELYERYPEQKCHVMARGERFVYASPWSFLTE</sequence>
<evidence type="ECO:0000256" key="1">
    <source>
        <dbReference type="ARBA" id="ARBA00034221"/>
    </source>
</evidence>
<dbReference type="PANTHER" id="PTHR43546">
    <property type="entry name" value="UPF0173 METAL-DEPENDENT HYDROLASE MJ1163-RELATED"/>
    <property type="match status" value="1"/>
</dbReference>
<keyword evidence="6" id="KW-1185">Reference proteome</keyword>
<evidence type="ECO:0000256" key="2">
    <source>
        <dbReference type="ARBA" id="ARBA00034301"/>
    </source>
</evidence>
<dbReference type="InterPro" id="IPR050114">
    <property type="entry name" value="UPF0173_UPF0282_UlaG_hydrolase"/>
</dbReference>
<evidence type="ECO:0000259" key="4">
    <source>
        <dbReference type="Pfam" id="PF12706"/>
    </source>
</evidence>
<keyword evidence="5" id="KW-0378">Hydrolase</keyword>
<evidence type="ECO:0000313" key="5">
    <source>
        <dbReference type="EMBL" id="RKN81978.1"/>
    </source>
</evidence>